<dbReference type="Proteomes" id="UP000254938">
    <property type="component" value="Unassembled WGS sequence"/>
</dbReference>
<feature type="domain" description="Urease" evidence="3">
    <location>
        <begin position="1"/>
        <end position="102"/>
    </location>
</feature>
<dbReference type="PROSITE" id="PS51368">
    <property type="entry name" value="UREASE_3"/>
    <property type="match status" value="1"/>
</dbReference>
<proteinExistence type="predicted"/>
<organism evidence="4 5">
    <name type="scientific">Klebsiella pneumoniae</name>
    <dbReference type="NCBI Taxonomy" id="573"/>
    <lineage>
        <taxon>Bacteria</taxon>
        <taxon>Pseudomonadati</taxon>
        <taxon>Pseudomonadota</taxon>
        <taxon>Gammaproteobacteria</taxon>
        <taxon>Enterobacterales</taxon>
        <taxon>Enterobacteriaceae</taxon>
        <taxon>Klebsiella/Raoultella group</taxon>
        <taxon>Klebsiella</taxon>
        <taxon>Klebsiella pneumoniae complex</taxon>
    </lineage>
</organism>
<dbReference type="Gene3D" id="3.20.20.140">
    <property type="entry name" value="Metal-dependent hydrolases"/>
    <property type="match status" value="1"/>
</dbReference>
<comment type="subcellular location">
    <subcellularLocation>
        <location evidence="1">Cytoplasm</location>
    </subcellularLocation>
</comment>
<comment type="caution">
    <text evidence="1">Lacks conserved residue(s) required for the propagation of feature annotation.</text>
</comment>
<accession>A0A377U5A5</accession>
<dbReference type="GO" id="GO:0009039">
    <property type="term" value="F:urease activity"/>
    <property type="evidence" value="ECO:0007669"/>
    <property type="project" value="UniProtKB-EC"/>
</dbReference>
<dbReference type="AlphaFoldDB" id="A0A377U5A5"/>
<sequence>MVGGGTGPAAGTHATTCTPGPWYISRMLQAADSLPVNIGLLGKGNVSQPDALREQVAAGVIGLKIHEDWGATPAAIDCALTVADEMDVQVALHSDTLNESGFCGRHPRSHRRAHHPHLPYRRGRRRPCARHHHRLRPPEHFAVVHQPNAALHPQHHR</sequence>
<evidence type="ECO:0000256" key="1">
    <source>
        <dbReference type="PROSITE-ProRule" id="PRU00700"/>
    </source>
</evidence>
<dbReference type="SUPFAM" id="SSF51556">
    <property type="entry name" value="Metallo-dependent hydrolases"/>
    <property type="match status" value="1"/>
</dbReference>
<name>A0A377U5A5_KLEPN</name>
<dbReference type="Pfam" id="PF01979">
    <property type="entry name" value="Amidohydro_1"/>
    <property type="match status" value="1"/>
</dbReference>
<reference evidence="4 5" key="1">
    <citation type="submission" date="2018-06" db="EMBL/GenBank/DDBJ databases">
        <authorList>
            <consortium name="Pathogen Informatics"/>
            <person name="Doyle S."/>
        </authorList>
    </citation>
    <scope>NUCLEOTIDE SEQUENCE [LARGE SCALE GENOMIC DNA]</scope>
    <source>
        <strain evidence="4 5">NCTC9140</strain>
    </source>
</reference>
<keyword evidence="1" id="KW-0963">Cytoplasm</keyword>
<feature type="compositionally biased region" description="Basic residues" evidence="2">
    <location>
        <begin position="105"/>
        <end position="126"/>
    </location>
</feature>
<dbReference type="InterPro" id="IPR050112">
    <property type="entry name" value="Urease_alpha_subunit"/>
</dbReference>
<dbReference type="EC" id="3.5.1.5" evidence="4"/>
<feature type="binding site" evidence="1">
    <location>
        <position position="66"/>
    </location>
    <ligand>
        <name>substrate</name>
    </ligand>
</feature>
<dbReference type="GO" id="GO:0016151">
    <property type="term" value="F:nickel cation binding"/>
    <property type="evidence" value="ECO:0007669"/>
    <property type="project" value="InterPro"/>
</dbReference>
<evidence type="ECO:0000259" key="3">
    <source>
        <dbReference type="PROSITE" id="PS51368"/>
    </source>
</evidence>
<dbReference type="InterPro" id="IPR032466">
    <property type="entry name" value="Metal_Hydrolase"/>
</dbReference>
<dbReference type="PANTHER" id="PTHR43440:SF1">
    <property type="entry name" value="UREASE"/>
    <property type="match status" value="1"/>
</dbReference>
<evidence type="ECO:0000256" key="2">
    <source>
        <dbReference type="SAM" id="MobiDB-lite"/>
    </source>
</evidence>
<evidence type="ECO:0000313" key="4">
    <source>
        <dbReference type="EMBL" id="STS85287.1"/>
    </source>
</evidence>
<dbReference type="PANTHER" id="PTHR43440">
    <property type="entry name" value="UREASE"/>
    <property type="match status" value="1"/>
</dbReference>
<dbReference type="InterPro" id="IPR006680">
    <property type="entry name" value="Amidohydro-rel"/>
</dbReference>
<feature type="region of interest" description="Disordered" evidence="2">
    <location>
        <begin position="103"/>
        <end position="126"/>
    </location>
</feature>
<evidence type="ECO:0000313" key="5">
    <source>
        <dbReference type="Proteomes" id="UP000254938"/>
    </source>
</evidence>
<keyword evidence="4" id="KW-0378">Hydrolase</keyword>
<dbReference type="GO" id="GO:0005737">
    <property type="term" value="C:cytoplasm"/>
    <property type="evidence" value="ECO:0007669"/>
    <property type="project" value="UniProtKB-SubCell"/>
</dbReference>
<protein>
    <submittedName>
        <fullName evidence="4">Urease subunit alpha</fullName>
        <ecNumber evidence="4">3.5.1.5</ecNumber>
    </submittedName>
</protein>
<dbReference type="InterPro" id="IPR017951">
    <property type="entry name" value="Urease_asu_c"/>
</dbReference>
<gene>
    <name evidence="4" type="primary">ureC_6</name>
    <name evidence="4" type="ORF">NCTC9140_07113</name>
</gene>
<dbReference type="EMBL" id="UGKQ01000007">
    <property type="protein sequence ID" value="STS85287.1"/>
    <property type="molecule type" value="Genomic_DNA"/>
</dbReference>